<dbReference type="Gene3D" id="1.10.287.1350">
    <property type="match status" value="1"/>
</dbReference>
<name>A0A2T0X2W4_9RHOB</name>
<gene>
    <name evidence="5" type="ORF">BCF33_2138</name>
</gene>
<dbReference type="GO" id="GO:0008171">
    <property type="term" value="F:O-methyltransferase activity"/>
    <property type="evidence" value="ECO:0007669"/>
    <property type="project" value="InterPro"/>
</dbReference>
<protein>
    <submittedName>
        <fullName evidence="5">Demethylspheroidene O-methyltransferase</fullName>
    </submittedName>
</protein>
<keyword evidence="1 5" id="KW-0489">Methyltransferase</keyword>
<dbReference type="Gene3D" id="3.40.50.150">
    <property type="entry name" value="Vaccinia Virus protein VP39"/>
    <property type="match status" value="1"/>
</dbReference>
<dbReference type="SUPFAM" id="SSF53335">
    <property type="entry name" value="S-adenosyl-L-methionine-dependent methyltransferases"/>
    <property type="match status" value="1"/>
</dbReference>
<evidence type="ECO:0000256" key="1">
    <source>
        <dbReference type="ARBA" id="ARBA00022603"/>
    </source>
</evidence>
<organism evidence="5 6">
    <name type="scientific">Hasllibacter halocynthiae</name>
    <dbReference type="NCBI Taxonomy" id="595589"/>
    <lineage>
        <taxon>Bacteria</taxon>
        <taxon>Pseudomonadati</taxon>
        <taxon>Pseudomonadota</taxon>
        <taxon>Alphaproteobacteria</taxon>
        <taxon>Rhodobacterales</taxon>
        <taxon>Roseobacteraceae</taxon>
        <taxon>Hasllibacter</taxon>
    </lineage>
</organism>
<evidence type="ECO:0000256" key="2">
    <source>
        <dbReference type="ARBA" id="ARBA00022679"/>
    </source>
</evidence>
<dbReference type="Proteomes" id="UP000238801">
    <property type="component" value="Unassembled WGS sequence"/>
</dbReference>
<dbReference type="PANTHER" id="PTHR43712:SF2">
    <property type="entry name" value="O-METHYLTRANSFERASE CICE"/>
    <property type="match status" value="1"/>
</dbReference>
<dbReference type="InterPro" id="IPR016461">
    <property type="entry name" value="COMT-like"/>
</dbReference>
<dbReference type="GO" id="GO:0032259">
    <property type="term" value="P:methylation"/>
    <property type="evidence" value="ECO:0007669"/>
    <property type="project" value="UniProtKB-KW"/>
</dbReference>
<accession>A0A2T0X2W4</accession>
<evidence type="ECO:0000313" key="5">
    <source>
        <dbReference type="EMBL" id="PRY93271.1"/>
    </source>
</evidence>
<evidence type="ECO:0000313" key="6">
    <source>
        <dbReference type="Proteomes" id="UP000238801"/>
    </source>
</evidence>
<reference evidence="5 6" key="1">
    <citation type="submission" date="2018-03" db="EMBL/GenBank/DDBJ databases">
        <title>Genomic Encyclopedia of Archaeal and Bacterial Type Strains, Phase II (KMG-II): from individual species to whole genera.</title>
        <authorList>
            <person name="Goeker M."/>
        </authorList>
    </citation>
    <scope>NUCLEOTIDE SEQUENCE [LARGE SCALE GENOMIC DNA]</scope>
    <source>
        <strain evidence="5 6">DSM 29318</strain>
    </source>
</reference>
<dbReference type="InterPro" id="IPR036388">
    <property type="entry name" value="WH-like_DNA-bd_sf"/>
</dbReference>
<dbReference type="RefSeq" id="WP_106160876.1">
    <property type="nucleotide sequence ID" value="NZ_PVTT01000002.1"/>
</dbReference>
<proteinExistence type="predicted"/>
<evidence type="ECO:0000256" key="3">
    <source>
        <dbReference type="ARBA" id="ARBA00022691"/>
    </source>
</evidence>
<keyword evidence="3" id="KW-0949">S-adenosyl-L-methionine</keyword>
<keyword evidence="2 5" id="KW-0808">Transferase</keyword>
<dbReference type="EMBL" id="PVTT01000002">
    <property type="protein sequence ID" value="PRY93271.1"/>
    <property type="molecule type" value="Genomic_DNA"/>
</dbReference>
<dbReference type="Gene3D" id="1.10.10.10">
    <property type="entry name" value="Winged helix-like DNA-binding domain superfamily/Winged helix DNA-binding domain"/>
    <property type="match status" value="1"/>
</dbReference>
<sequence>MTAVDAPLARRGGWRARVLRLAASPRFQSRGARSPLLRRRVRRDGEAIFDLVAGFVHSQALLALVELDLPGAAIDAPVGADHGAGAGIAPGRMATLLDAGAALGLLRREGEGWRATLRGAALSGVPGLRDMIRHHRALYADLADPLAILRGGTGELARFWPYVHGEAPEAEARRYSALMADSLGPVAEEVLDAVDLSGVRHLMDVGGGTGAFLCHAARRTDAALTLFDLPAVAPAAEARFRAEGVAARIAPGSFRDGPLPEGADCITLIRVLYDHDDATVAELLARCRTALPDGGRLIVAEPMRGSRAGDLYFAFYCMAMGTGRARTPDEVARLVAGAGFGTVRQRRTRRPFVTSVVEAHT</sequence>
<comment type="caution">
    <text evidence="5">The sequence shown here is derived from an EMBL/GenBank/DDBJ whole genome shotgun (WGS) entry which is preliminary data.</text>
</comment>
<dbReference type="InterPro" id="IPR029063">
    <property type="entry name" value="SAM-dependent_MTases_sf"/>
</dbReference>
<dbReference type="PROSITE" id="PS51683">
    <property type="entry name" value="SAM_OMT_II"/>
    <property type="match status" value="1"/>
</dbReference>
<dbReference type="Pfam" id="PF00891">
    <property type="entry name" value="Methyltransf_2"/>
    <property type="match status" value="1"/>
</dbReference>
<feature type="domain" description="O-methyltransferase C-terminal" evidence="4">
    <location>
        <begin position="158"/>
        <end position="340"/>
    </location>
</feature>
<dbReference type="InterPro" id="IPR001077">
    <property type="entry name" value="COMT_C"/>
</dbReference>
<dbReference type="CDD" id="cd02440">
    <property type="entry name" value="AdoMet_MTases"/>
    <property type="match status" value="1"/>
</dbReference>
<dbReference type="PANTHER" id="PTHR43712">
    <property type="entry name" value="PUTATIVE (AFU_ORTHOLOGUE AFUA_4G14580)-RELATED"/>
    <property type="match status" value="1"/>
</dbReference>
<dbReference type="OrthoDB" id="7418600at2"/>
<evidence type="ECO:0000259" key="4">
    <source>
        <dbReference type="Pfam" id="PF00891"/>
    </source>
</evidence>
<dbReference type="AlphaFoldDB" id="A0A2T0X2W4"/>
<keyword evidence="6" id="KW-1185">Reference proteome</keyword>